<dbReference type="Proteomes" id="UP001189429">
    <property type="component" value="Unassembled WGS sequence"/>
</dbReference>
<protein>
    <recommendedName>
        <fullName evidence="4">Subtilisin</fullName>
    </recommendedName>
</protein>
<evidence type="ECO:0000313" key="3">
    <source>
        <dbReference type="Proteomes" id="UP001189429"/>
    </source>
</evidence>
<proteinExistence type="predicted"/>
<accession>A0ABN9RFS6</accession>
<feature type="compositionally biased region" description="Low complexity" evidence="1">
    <location>
        <begin position="111"/>
        <end position="126"/>
    </location>
</feature>
<keyword evidence="3" id="KW-1185">Reference proteome</keyword>
<feature type="region of interest" description="Disordered" evidence="1">
    <location>
        <begin position="1"/>
        <end position="144"/>
    </location>
</feature>
<feature type="compositionally biased region" description="Acidic residues" evidence="1">
    <location>
        <begin position="52"/>
        <end position="63"/>
    </location>
</feature>
<gene>
    <name evidence="2" type="ORF">PCOR1329_LOCUS20348</name>
</gene>
<evidence type="ECO:0000256" key="1">
    <source>
        <dbReference type="SAM" id="MobiDB-lite"/>
    </source>
</evidence>
<name>A0ABN9RFS6_9DINO</name>
<sequence length="167" mass="17465">LLCHSSGSARASAPPFARFPGSGPATKTRPGQHLSRSRSAEAQANLPQILGAEEEEEEEEEEGGGSKREETSYPPSAAPGRALPRAPGGARRGGCTAAMRGGAAHGRFRSEAAWPEAGPAAAASKATETCWTHESGKGDRHVKHGNVSRHLDWAMGSSNDEYAVPRN</sequence>
<evidence type="ECO:0008006" key="4">
    <source>
        <dbReference type="Google" id="ProtNLM"/>
    </source>
</evidence>
<feature type="non-terminal residue" evidence="2">
    <location>
        <position position="1"/>
    </location>
</feature>
<feature type="compositionally biased region" description="Low complexity" evidence="1">
    <location>
        <begin position="1"/>
        <end position="22"/>
    </location>
</feature>
<organism evidence="2 3">
    <name type="scientific">Prorocentrum cordatum</name>
    <dbReference type="NCBI Taxonomy" id="2364126"/>
    <lineage>
        <taxon>Eukaryota</taxon>
        <taxon>Sar</taxon>
        <taxon>Alveolata</taxon>
        <taxon>Dinophyceae</taxon>
        <taxon>Prorocentrales</taxon>
        <taxon>Prorocentraceae</taxon>
        <taxon>Prorocentrum</taxon>
    </lineage>
</organism>
<evidence type="ECO:0000313" key="2">
    <source>
        <dbReference type="EMBL" id="CAK0817905.1"/>
    </source>
</evidence>
<dbReference type="EMBL" id="CAUYUJ010006593">
    <property type="protein sequence ID" value="CAK0817905.1"/>
    <property type="molecule type" value="Genomic_DNA"/>
</dbReference>
<feature type="compositionally biased region" description="Low complexity" evidence="1">
    <location>
        <begin position="74"/>
        <end position="102"/>
    </location>
</feature>
<reference evidence="2" key="1">
    <citation type="submission" date="2023-10" db="EMBL/GenBank/DDBJ databases">
        <authorList>
            <person name="Chen Y."/>
            <person name="Shah S."/>
            <person name="Dougan E. K."/>
            <person name="Thang M."/>
            <person name="Chan C."/>
        </authorList>
    </citation>
    <scope>NUCLEOTIDE SEQUENCE [LARGE SCALE GENOMIC DNA]</scope>
</reference>
<comment type="caution">
    <text evidence="2">The sequence shown here is derived from an EMBL/GenBank/DDBJ whole genome shotgun (WGS) entry which is preliminary data.</text>
</comment>